<feature type="compositionally biased region" description="Basic and acidic residues" evidence="1">
    <location>
        <begin position="1"/>
        <end position="12"/>
    </location>
</feature>
<protein>
    <submittedName>
        <fullName evidence="3">Zinc metalloprotease</fullName>
    </submittedName>
</protein>
<gene>
    <name evidence="3" type="ORF">P608_10345</name>
</gene>
<comment type="caution">
    <text evidence="3">The sequence shown here is derived from an EMBL/GenBank/DDBJ whole genome shotgun (WGS) entry which is preliminary data.</text>
</comment>
<dbReference type="AlphaFoldDB" id="A0A0E3CGT9"/>
<dbReference type="RefSeq" id="WP_052052729.1">
    <property type="nucleotide sequence ID" value="NZ_AWTO01000183.1"/>
</dbReference>
<evidence type="ECO:0000313" key="4">
    <source>
        <dbReference type="Proteomes" id="UP000029549"/>
    </source>
</evidence>
<dbReference type="Pfam" id="PF10263">
    <property type="entry name" value="SprT-like"/>
    <property type="match status" value="1"/>
</dbReference>
<accession>A0A0E3CGT9</accession>
<evidence type="ECO:0000256" key="1">
    <source>
        <dbReference type="SAM" id="MobiDB-lite"/>
    </source>
</evidence>
<evidence type="ECO:0000259" key="2">
    <source>
        <dbReference type="Pfam" id="PF10263"/>
    </source>
</evidence>
<feature type="domain" description="SprT-like" evidence="2">
    <location>
        <begin position="27"/>
        <end position="128"/>
    </location>
</feature>
<dbReference type="GO" id="GO:0006508">
    <property type="term" value="P:proteolysis"/>
    <property type="evidence" value="ECO:0007669"/>
    <property type="project" value="UniProtKB-KW"/>
</dbReference>
<dbReference type="GO" id="GO:0006950">
    <property type="term" value="P:response to stress"/>
    <property type="evidence" value="ECO:0007669"/>
    <property type="project" value="UniProtKB-ARBA"/>
</dbReference>
<keyword evidence="4" id="KW-1185">Reference proteome</keyword>
<proteinExistence type="predicted"/>
<keyword evidence="3" id="KW-0645">Protease</keyword>
<dbReference type="EMBL" id="AWTP01000104">
    <property type="protein sequence ID" value="KGH12741.1"/>
    <property type="molecule type" value="Genomic_DNA"/>
</dbReference>
<evidence type="ECO:0000313" key="3">
    <source>
        <dbReference type="EMBL" id="KGH12741.1"/>
    </source>
</evidence>
<name>A0A0E3CGT9_9BURK</name>
<dbReference type="GO" id="GO:0008237">
    <property type="term" value="F:metallopeptidase activity"/>
    <property type="evidence" value="ECO:0007669"/>
    <property type="project" value="UniProtKB-KW"/>
</dbReference>
<feature type="region of interest" description="Disordered" evidence="1">
    <location>
        <begin position="1"/>
        <end position="20"/>
    </location>
</feature>
<reference evidence="3 4" key="1">
    <citation type="submission" date="2013-09" db="EMBL/GenBank/DDBJ databases">
        <title>High correlation between genotypes and phenotypes of environmental bacteria Comamonas testosteroni strains.</title>
        <authorList>
            <person name="Liu L."/>
            <person name="Zhu W."/>
            <person name="Xia X."/>
            <person name="Xu B."/>
            <person name="Luo M."/>
            <person name="Wang G."/>
        </authorList>
    </citation>
    <scope>NUCLEOTIDE SEQUENCE [LARGE SCALE GENOMIC DNA]</scope>
    <source>
        <strain evidence="3 4">DF2</strain>
    </source>
</reference>
<keyword evidence="3" id="KW-0378">Hydrolase</keyword>
<organism evidence="3 4">
    <name type="scientific">Comamonas thiooxydans</name>
    <dbReference type="NCBI Taxonomy" id="363952"/>
    <lineage>
        <taxon>Bacteria</taxon>
        <taxon>Pseudomonadati</taxon>
        <taxon>Pseudomonadota</taxon>
        <taxon>Betaproteobacteria</taxon>
        <taxon>Burkholderiales</taxon>
        <taxon>Comamonadaceae</taxon>
        <taxon>Comamonas</taxon>
    </lineage>
</organism>
<sequence>MQSQSTERDPAHTRHLAPTQETYNELQKAYDHFNEQLFDGQLPNCLITLQREKRTVGYFSAARFATVDGSTTDEIAMNPTYFAVVPIIETLQTQVHEMTHLWQHHFGKPGRGRYHNEEWASKMESIGLMPSSTGQPGGARTGDCMADYAVEGGRFLAACQELLTAKFKLSWYDRFPSADHVRAGQASMANHIQGIEGTKPPMASIPALAEVVKPTGQAFAAVAGETGAPIAPANKSNRVKYSCSGCKDTISVWGKPGLKLVCGECLQGFASQSCLRADFHPEVPH</sequence>
<dbReference type="InterPro" id="IPR006640">
    <property type="entry name" value="SprT-like_domain"/>
</dbReference>
<dbReference type="Proteomes" id="UP000029549">
    <property type="component" value="Unassembled WGS sequence"/>
</dbReference>
<keyword evidence="3" id="KW-0482">Metalloprotease</keyword>